<dbReference type="AlphaFoldDB" id="A0AAF0Z9R5"/>
<evidence type="ECO:0000313" key="1">
    <source>
        <dbReference type="EMBL" id="WPF87978.1"/>
    </source>
</evidence>
<organism evidence="1">
    <name type="scientific">Cyanobacterium aponinum AL20115</name>
    <dbReference type="NCBI Taxonomy" id="3090662"/>
    <lineage>
        <taxon>Bacteria</taxon>
        <taxon>Bacillati</taxon>
        <taxon>Cyanobacteriota</taxon>
        <taxon>Cyanophyceae</taxon>
        <taxon>Oscillatoriophycideae</taxon>
        <taxon>Chroococcales</taxon>
        <taxon>Geminocystaceae</taxon>
        <taxon>Cyanobacterium</taxon>
    </lineage>
</organism>
<dbReference type="InterPro" id="IPR022244">
    <property type="entry name" value="DUF3769"/>
</dbReference>
<dbReference type="RefSeq" id="WP_320001280.1">
    <property type="nucleotide sequence ID" value="NZ_CP138348.1"/>
</dbReference>
<dbReference type="Pfam" id="PF12600">
    <property type="entry name" value="DUF3769"/>
    <property type="match status" value="1"/>
</dbReference>
<dbReference type="GO" id="GO:0009279">
    <property type="term" value="C:cell outer membrane"/>
    <property type="evidence" value="ECO:0007669"/>
    <property type="project" value="TreeGrafter"/>
</dbReference>
<protein>
    <submittedName>
        <fullName evidence="1">DUF3769 domain-containing protein</fullName>
    </submittedName>
</protein>
<dbReference type="GO" id="GO:1990351">
    <property type="term" value="C:transporter complex"/>
    <property type="evidence" value="ECO:0007669"/>
    <property type="project" value="TreeGrafter"/>
</dbReference>
<proteinExistence type="predicted"/>
<dbReference type="PANTHER" id="PTHR30189">
    <property type="entry name" value="LPS-ASSEMBLY PROTEIN"/>
    <property type="match status" value="1"/>
</dbReference>
<reference evidence="1" key="1">
    <citation type="submission" date="2023-11" db="EMBL/GenBank/DDBJ databases">
        <title>Genome sequence of Cyanobacterium aponinum BCRC AL20115.</title>
        <authorList>
            <person name="Chang H.-Y."/>
            <person name="Lin K.-M."/>
            <person name="Hsueh H.-T."/>
            <person name="Chu H.-A."/>
            <person name="Kuo C.-H."/>
        </authorList>
    </citation>
    <scope>NUCLEOTIDE SEQUENCE</scope>
    <source>
        <strain evidence="1">AL20115</strain>
    </source>
</reference>
<name>A0AAF0Z9R5_9CHRO</name>
<gene>
    <name evidence="1" type="ORF">SAY89_14420</name>
</gene>
<sequence>MIPILSSTLIAVTPYNGSIQEDNTTIVNQNPSSIILAEKDTSVFSPRVQREEISPIPISVENPPETTADGLGTPLKINSLGQSTVSFDDNSSFRFATDVKRLITVSRKGSSREYDFNTEGRGFSVVQNQNTQEGQEVVNSSLNVVEILADEQEYLDQQEIVKARGNVVIRFSNGVLRADLVSVNLRDRIAVAEGNVSLQRGEQSLRGDRFEYYFVRDEGVIFNAQGEIYQPNLAQDFRGDTGNNPVNAQILSQQIEANQPLRRVTSAEGYSFVVGSVRDLSLLQQAGGAPSTSSGGQINRFRFQAEKVDFNNEGWFATNIRITNDPFSPPEFEIRADTARLRSISPFQDELTTTKSRLVFDQTVSIPLFQDRLVFDRRDRRPGLFNIGFDGEDLGGLYIERDFEVYSDQKTRFTLTPRLLLQRAFFPDSFFDDNAIDSEENGGVFNPSSYGLVANLEVDFAERTRLNGILNFTGLDLDNIENRLRASVQLDQKLGELNAPHTLSLQYNYRDRLFNGSLGFQTVQQSYGVILTSPYIPIANGPFGLVYQASVQNINADTDREDLLRSKRENNRATLTRFQGAAIVTGNFLLWSGEALPPTPDQGLKFTPTPVVPYLSLNTGLTGVGSYYSNGETQPSITATVGLQGQIGHFSDLFFDYTGFQVSFSQGIRGDQSPFFFDRFADDQVLSLGLTQQLYGPIRAGVQSFINVKTNQEISTDYFLEFSRRTYNIILRYNPVLELGSVNLRISDFNWEGDAGSFEGSTGVRSVVDGVTRGN</sequence>
<accession>A0AAF0Z9R5</accession>
<dbReference type="InterPro" id="IPR050218">
    <property type="entry name" value="LptD"/>
</dbReference>
<dbReference type="EMBL" id="CP138348">
    <property type="protein sequence ID" value="WPF87978.1"/>
    <property type="molecule type" value="Genomic_DNA"/>
</dbReference>
<dbReference type="PANTHER" id="PTHR30189:SF1">
    <property type="entry name" value="LPS-ASSEMBLY PROTEIN LPTD"/>
    <property type="match status" value="1"/>
</dbReference>